<feature type="transmembrane region" description="Helical" evidence="2">
    <location>
        <begin position="34"/>
        <end position="55"/>
    </location>
</feature>
<proteinExistence type="predicted"/>
<protein>
    <submittedName>
        <fullName evidence="3">Uncharacterized protein</fullName>
    </submittedName>
</protein>
<keyword evidence="2" id="KW-1133">Transmembrane helix</keyword>
<feature type="region of interest" description="Disordered" evidence="1">
    <location>
        <begin position="1"/>
        <end position="28"/>
    </location>
</feature>
<sequence length="56" mass="5974">MPLKSRHRPSGTSASPHSLPRPATPDRLRPARGLVVGIVLGIACWGVLIAGFCLMR</sequence>
<gene>
    <name evidence="3" type="ORF">NO263_11645</name>
</gene>
<organism evidence="3 4">
    <name type="scientific">Gluconacetobacter entanii</name>
    <dbReference type="NCBI Taxonomy" id="108528"/>
    <lineage>
        <taxon>Bacteria</taxon>
        <taxon>Pseudomonadati</taxon>
        <taxon>Pseudomonadota</taxon>
        <taxon>Alphaproteobacteria</taxon>
        <taxon>Acetobacterales</taxon>
        <taxon>Acetobacteraceae</taxon>
        <taxon>Gluconacetobacter</taxon>
    </lineage>
</organism>
<comment type="caution">
    <text evidence="3">The sequence shown here is derived from an EMBL/GenBank/DDBJ whole genome shotgun (WGS) entry which is preliminary data.</text>
</comment>
<evidence type="ECO:0000256" key="2">
    <source>
        <dbReference type="SAM" id="Phobius"/>
    </source>
</evidence>
<name>A0ABT3K786_9PROT</name>
<keyword evidence="2" id="KW-0812">Transmembrane</keyword>
<reference evidence="3 4" key="1">
    <citation type="submission" date="2022-07" db="EMBL/GenBank/DDBJ databases">
        <title>Genome stability of Gluconacetobacter entanii AV429.</title>
        <authorList>
            <person name="Trcek J."/>
            <person name="Cepec E."/>
        </authorList>
    </citation>
    <scope>NUCLEOTIDE SEQUENCE [LARGE SCALE GENOMIC DNA]</scope>
    <source>
        <strain evidence="3 4">AV429_2022</strain>
    </source>
</reference>
<evidence type="ECO:0000256" key="1">
    <source>
        <dbReference type="SAM" id="MobiDB-lite"/>
    </source>
</evidence>
<keyword evidence="4" id="KW-1185">Reference proteome</keyword>
<keyword evidence="2" id="KW-0472">Membrane</keyword>
<evidence type="ECO:0000313" key="4">
    <source>
        <dbReference type="Proteomes" id="UP001526337"/>
    </source>
</evidence>
<dbReference type="Proteomes" id="UP001526337">
    <property type="component" value="Unassembled WGS sequence"/>
</dbReference>
<dbReference type="RefSeq" id="WP_171790340.1">
    <property type="nucleotide sequence ID" value="NZ_JABJWD010000034.1"/>
</dbReference>
<evidence type="ECO:0000313" key="3">
    <source>
        <dbReference type="EMBL" id="MCW4591234.1"/>
    </source>
</evidence>
<accession>A0ABT3K786</accession>
<dbReference type="EMBL" id="JANGSQ010000106">
    <property type="protein sequence ID" value="MCW4591234.1"/>
    <property type="molecule type" value="Genomic_DNA"/>
</dbReference>